<accession>A0AC61NEF1</accession>
<reference evidence="1" key="1">
    <citation type="submission" date="2021-08" db="EMBL/GenBank/DDBJ databases">
        <title>Novel anaerobic bacterium isolated from sea squirt in East Sea, Republic of Korea.</title>
        <authorList>
            <person name="Nguyen T.H."/>
            <person name="Li Z."/>
            <person name="Lee Y.-J."/>
            <person name="Ko J."/>
            <person name="Kim S.-G."/>
        </authorList>
    </citation>
    <scope>NUCLEOTIDE SEQUENCE</scope>
    <source>
        <strain evidence="1">KCTC 25031</strain>
    </source>
</reference>
<keyword evidence="2" id="KW-1185">Reference proteome</keyword>
<dbReference type="Proteomes" id="UP000826212">
    <property type="component" value="Chromosome"/>
</dbReference>
<gene>
    <name evidence="1" type="ORF">K4L44_15740</name>
</gene>
<organism evidence="1 2">
    <name type="scientific">Halosquirtibacter laminarini</name>
    <dbReference type="NCBI Taxonomy" id="3374600"/>
    <lineage>
        <taxon>Bacteria</taxon>
        <taxon>Pseudomonadati</taxon>
        <taxon>Bacteroidota</taxon>
        <taxon>Bacteroidia</taxon>
        <taxon>Marinilabiliales</taxon>
        <taxon>Prolixibacteraceae</taxon>
        <taxon>Halosquirtibacter</taxon>
    </lineage>
</organism>
<sequence length="224" mass="24967">MSNKIKAVLFDMDGVLLDSMPYHEKAWCQLFRDEGVPFSREEAYLNEGRTGYNTIETIIVKATGNKPSRLKVEQLYERKKELMKQFPPVREIEGMPKVIEYLNEIGIKIGVVTGSSQDGVINKLKHFYNKIVIKESVITGLDVKNGKPHPEPYLKALSRVGVSAEETIVIENAPLGIESSVAANIETIAINTGPLDNSILYQFGAQDVCQSSEELLQVLKARLS</sequence>
<name>A0AC61NEF1_9BACT</name>
<dbReference type="EMBL" id="CP081303">
    <property type="protein sequence ID" value="QZE13960.1"/>
    <property type="molecule type" value="Genomic_DNA"/>
</dbReference>
<proteinExistence type="predicted"/>
<evidence type="ECO:0000313" key="2">
    <source>
        <dbReference type="Proteomes" id="UP000826212"/>
    </source>
</evidence>
<evidence type="ECO:0000313" key="1">
    <source>
        <dbReference type="EMBL" id="QZE13960.1"/>
    </source>
</evidence>
<protein>
    <submittedName>
        <fullName evidence="1">HAD family phosphatase</fullName>
    </submittedName>
</protein>